<evidence type="ECO:0000313" key="4">
    <source>
        <dbReference type="Proteomes" id="UP000193920"/>
    </source>
</evidence>
<evidence type="ECO:0000259" key="2">
    <source>
        <dbReference type="Pfam" id="PF01936"/>
    </source>
</evidence>
<dbReference type="GO" id="GO:0004540">
    <property type="term" value="F:RNA nuclease activity"/>
    <property type="evidence" value="ECO:0007669"/>
    <property type="project" value="InterPro"/>
</dbReference>
<protein>
    <submittedName>
        <fullName evidence="3">DUF537-domain-containing protein</fullName>
    </submittedName>
</protein>
<evidence type="ECO:0000313" key="3">
    <source>
        <dbReference type="EMBL" id="ORY37738.1"/>
    </source>
</evidence>
<proteinExistence type="predicted"/>
<dbReference type="Proteomes" id="UP000193920">
    <property type="component" value="Unassembled WGS sequence"/>
</dbReference>
<dbReference type="STRING" id="1754190.A0A1Y2BSK7"/>
<dbReference type="EMBL" id="MCOG01000141">
    <property type="protein sequence ID" value="ORY37738.1"/>
    <property type="molecule type" value="Genomic_DNA"/>
</dbReference>
<dbReference type="Gene3D" id="3.40.50.1010">
    <property type="entry name" value="5'-nuclease"/>
    <property type="match status" value="1"/>
</dbReference>
<dbReference type="OrthoDB" id="549353at2759"/>
<feature type="region of interest" description="Disordered" evidence="1">
    <location>
        <begin position="1"/>
        <end position="35"/>
    </location>
</feature>
<dbReference type="GO" id="GO:1905762">
    <property type="term" value="F:CCR4-NOT complex binding"/>
    <property type="evidence" value="ECO:0007669"/>
    <property type="project" value="TreeGrafter"/>
</dbReference>
<comment type="caution">
    <text evidence="3">The sequence shown here is derived from an EMBL/GenBank/DDBJ whole genome shotgun (WGS) entry which is preliminary data.</text>
</comment>
<gene>
    <name evidence="3" type="ORF">LY90DRAFT_53454</name>
</gene>
<dbReference type="GO" id="GO:0010468">
    <property type="term" value="P:regulation of gene expression"/>
    <property type="evidence" value="ECO:0007669"/>
    <property type="project" value="InterPro"/>
</dbReference>
<accession>A0A1Y2BSK7</accession>
<sequence>METEYNRSSIDENPRNNLGENNEVLDHPNLGENNEVLDHSNEKCAVFWDFENCPPPSGMPGYYVVENLRKVIHRFGSMIQLKAYLQITDSTSKKSLRSELQSSGVSLIDCPHNGRKDAADKMILVDMLAFALDTPPPATIVLISGDRDFVYALSTLRNRKYNIVLIVPNKGASIILKSQANMILEWKYDVLNMDDTVDLQNEYSSTNNLLPGNLINNNNSTNLSRSSSFNNITIKTNLSAIEATNRALEKSVVSPGEYPSFPSPQPKGSKGSLNRLAKSYSSNMINSINNNQNVQQRNGSQLKYDIEINDNNESGGMYNKNNINYEPALQVNSNQYSDGDYIRDRRLSILSPMVQGYFDLLVEVLDHAKMEGNAMPKQKYIKKQLLSKNPFIFERSGLNSFEDYIKSAQKHGIVKIGDNSNPEHAWISLCE</sequence>
<reference evidence="3 4" key="1">
    <citation type="submission" date="2016-08" db="EMBL/GenBank/DDBJ databases">
        <title>A Parts List for Fungal Cellulosomes Revealed by Comparative Genomics.</title>
        <authorList>
            <consortium name="DOE Joint Genome Institute"/>
            <person name="Haitjema C.H."/>
            <person name="Gilmore S.P."/>
            <person name="Henske J.K."/>
            <person name="Solomon K.V."/>
            <person name="De Groot R."/>
            <person name="Kuo A."/>
            <person name="Mondo S.J."/>
            <person name="Salamov A.A."/>
            <person name="Labutti K."/>
            <person name="Zhao Z."/>
            <person name="Chiniquy J."/>
            <person name="Barry K."/>
            <person name="Brewer H.M."/>
            <person name="Purvine S.O."/>
            <person name="Wright A.T."/>
            <person name="Boxma B."/>
            <person name="Van Alen T."/>
            <person name="Hackstein J.H."/>
            <person name="Baker S.E."/>
            <person name="Grigoriev I.V."/>
            <person name="O'Malley M.A."/>
        </authorList>
    </citation>
    <scope>NUCLEOTIDE SEQUENCE [LARGE SCALE GENOMIC DNA]</scope>
    <source>
        <strain evidence="3 4">G1</strain>
    </source>
</reference>
<dbReference type="Pfam" id="PF01936">
    <property type="entry name" value="NYN"/>
    <property type="match status" value="1"/>
</dbReference>
<dbReference type="InterPro" id="IPR021139">
    <property type="entry name" value="NYN"/>
</dbReference>
<feature type="domain" description="NYN" evidence="2">
    <location>
        <begin position="44"/>
        <end position="181"/>
    </location>
</feature>
<dbReference type="GO" id="GO:0005777">
    <property type="term" value="C:peroxisome"/>
    <property type="evidence" value="ECO:0007669"/>
    <property type="project" value="InterPro"/>
</dbReference>
<dbReference type="PANTHER" id="PTHR14379:SF3">
    <property type="entry name" value="MEIOSIS REGULATOR AND MRNA STABILITY FACTOR 1"/>
    <property type="match status" value="1"/>
</dbReference>
<keyword evidence="4" id="KW-1185">Reference proteome</keyword>
<dbReference type="PANTHER" id="PTHR14379">
    <property type="entry name" value="LIMKAIN B LKAP"/>
    <property type="match status" value="1"/>
</dbReference>
<dbReference type="AlphaFoldDB" id="A0A1Y2BSK7"/>
<feature type="region of interest" description="Disordered" evidence="1">
    <location>
        <begin position="253"/>
        <end position="274"/>
    </location>
</feature>
<evidence type="ECO:0000256" key="1">
    <source>
        <dbReference type="SAM" id="MobiDB-lite"/>
    </source>
</evidence>
<dbReference type="CDD" id="cd10910">
    <property type="entry name" value="PIN_limkain_b1_N_like"/>
    <property type="match status" value="1"/>
</dbReference>
<name>A0A1Y2BSK7_9FUNG</name>
<dbReference type="InterPro" id="IPR024768">
    <property type="entry name" value="Marf1"/>
</dbReference>
<organism evidence="3 4">
    <name type="scientific">Neocallimastix californiae</name>
    <dbReference type="NCBI Taxonomy" id="1754190"/>
    <lineage>
        <taxon>Eukaryota</taxon>
        <taxon>Fungi</taxon>
        <taxon>Fungi incertae sedis</taxon>
        <taxon>Chytridiomycota</taxon>
        <taxon>Chytridiomycota incertae sedis</taxon>
        <taxon>Neocallimastigomycetes</taxon>
        <taxon>Neocallimastigales</taxon>
        <taxon>Neocallimastigaceae</taxon>
        <taxon>Neocallimastix</taxon>
    </lineage>
</organism>